<dbReference type="AlphaFoldDB" id="A0A0F9HYT8"/>
<keyword evidence="1" id="KW-0472">Membrane</keyword>
<gene>
    <name evidence="2" type="ORF">LCGC14_2006110</name>
</gene>
<organism evidence="2">
    <name type="scientific">marine sediment metagenome</name>
    <dbReference type="NCBI Taxonomy" id="412755"/>
    <lineage>
        <taxon>unclassified sequences</taxon>
        <taxon>metagenomes</taxon>
        <taxon>ecological metagenomes</taxon>
    </lineage>
</organism>
<evidence type="ECO:0000256" key="1">
    <source>
        <dbReference type="SAM" id="Phobius"/>
    </source>
</evidence>
<proteinExistence type="predicted"/>
<keyword evidence="1" id="KW-1133">Transmembrane helix</keyword>
<feature type="transmembrane region" description="Helical" evidence="1">
    <location>
        <begin position="12"/>
        <end position="33"/>
    </location>
</feature>
<dbReference type="EMBL" id="LAZR01022893">
    <property type="protein sequence ID" value="KKL80302.1"/>
    <property type="molecule type" value="Genomic_DNA"/>
</dbReference>
<comment type="caution">
    <text evidence="2">The sequence shown here is derived from an EMBL/GenBank/DDBJ whole genome shotgun (WGS) entry which is preliminary data.</text>
</comment>
<keyword evidence="1" id="KW-0812">Transmembrane</keyword>
<accession>A0A0F9HYT8</accession>
<evidence type="ECO:0000313" key="2">
    <source>
        <dbReference type="EMBL" id="KKL80302.1"/>
    </source>
</evidence>
<name>A0A0F9HYT8_9ZZZZ</name>
<sequence length="92" mass="10234">MSLQLSTDFVVGLVIGGVVGLIVGFLMGTISSLKKGKLTGKKSRAQKLFSSAMQEENRKRKLKLLAQILDKYPHNEWADKALEEAMKTRKEV</sequence>
<reference evidence="2" key="1">
    <citation type="journal article" date="2015" name="Nature">
        <title>Complex archaea that bridge the gap between prokaryotes and eukaryotes.</title>
        <authorList>
            <person name="Spang A."/>
            <person name="Saw J.H."/>
            <person name="Jorgensen S.L."/>
            <person name="Zaremba-Niedzwiedzka K."/>
            <person name="Martijn J."/>
            <person name="Lind A.E."/>
            <person name="van Eijk R."/>
            <person name="Schleper C."/>
            <person name="Guy L."/>
            <person name="Ettema T.J."/>
        </authorList>
    </citation>
    <scope>NUCLEOTIDE SEQUENCE</scope>
</reference>
<protein>
    <submittedName>
        <fullName evidence="2">Uncharacterized protein</fullName>
    </submittedName>
</protein>